<dbReference type="InterPro" id="IPR050148">
    <property type="entry name" value="Terpene_synthase-like"/>
</dbReference>
<dbReference type="Gene3D" id="1.50.10.130">
    <property type="entry name" value="Terpene synthase, N-terminal domain"/>
    <property type="match status" value="1"/>
</dbReference>
<comment type="caution">
    <text evidence="6">The sequence shown here is derived from an EMBL/GenBank/DDBJ whole genome shotgun (WGS) entry which is preliminary data.</text>
</comment>
<evidence type="ECO:0000313" key="7">
    <source>
        <dbReference type="Proteomes" id="UP001314170"/>
    </source>
</evidence>
<evidence type="ECO:0000256" key="1">
    <source>
        <dbReference type="ARBA" id="ARBA00001946"/>
    </source>
</evidence>
<dbReference type="InterPro" id="IPR036965">
    <property type="entry name" value="Terpene_synth_N_sf"/>
</dbReference>
<sequence length="335" mass="38654">METNSRRVAKFPPTVWGCSFASFSFPQKEFETYTREVDVLKDNTKDMLMASKNDPVENIQFINLLCRLGVSYHFEKEIENNLKQIFHDFPNLLKNHDYDLYTVSVVFRVFRQHGYKMPCDYMKVLYRAILNLFKESENDMSKQGRSYAAYYVKEEFKDLVGAYHVEAQWAAKGHVPTFDEYVRNGLTTSVYGVIMAASFLGMEEAAGVEEYEWLKSNPKIVRAGKMIGRLMNDIVGHEVEQKRGDCASGVECYMKQYDVSKKEAIEVIQKIDANAWKDINEDCIRPTNVPMLLLQNYVNLIRVTDVMYGGGDDAYTIPSSLKDYCTSLYLEQVPM</sequence>
<dbReference type="InterPro" id="IPR008949">
    <property type="entry name" value="Isoprenoid_synthase_dom_sf"/>
</dbReference>
<proteinExistence type="predicted"/>
<keyword evidence="2" id="KW-0479">Metal-binding</keyword>
<dbReference type="InterPro" id="IPR005630">
    <property type="entry name" value="Terpene_synthase_metal-bd"/>
</dbReference>
<reference evidence="6 7" key="1">
    <citation type="submission" date="2024-01" db="EMBL/GenBank/DDBJ databases">
        <authorList>
            <person name="Waweru B."/>
        </authorList>
    </citation>
    <scope>NUCLEOTIDE SEQUENCE [LARGE SCALE GENOMIC DNA]</scope>
</reference>
<organism evidence="6 7">
    <name type="scientific">Dovyalis caffra</name>
    <dbReference type="NCBI Taxonomy" id="77055"/>
    <lineage>
        <taxon>Eukaryota</taxon>
        <taxon>Viridiplantae</taxon>
        <taxon>Streptophyta</taxon>
        <taxon>Embryophyta</taxon>
        <taxon>Tracheophyta</taxon>
        <taxon>Spermatophyta</taxon>
        <taxon>Magnoliopsida</taxon>
        <taxon>eudicotyledons</taxon>
        <taxon>Gunneridae</taxon>
        <taxon>Pentapetalae</taxon>
        <taxon>rosids</taxon>
        <taxon>fabids</taxon>
        <taxon>Malpighiales</taxon>
        <taxon>Salicaceae</taxon>
        <taxon>Flacourtieae</taxon>
        <taxon>Dovyalis</taxon>
    </lineage>
</organism>
<dbReference type="PANTHER" id="PTHR31225:SF93">
    <property type="entry name" value="ALPHA-HUMULENE_(-)-(E)-BETA-CARYOPHYLLENE SYNTHASE"/>
    <property type="match status" value="1"/>
</dbReference>
<evidence type="ECO:0000256" key="3">
    <source>
        <dbReference type="ARBA" id="ARBA00022842"/>
    </source>
</evidence>
<dbReference type="PANTHER" id="PTHR31225">
    <property type="entry name" value="OS04G0344100 PROTEIN-RELATED"/>
    <property type="match status" value="1"/>
</dbReference>
<dbReference type="Gene3D" id="1.10.600.10">
    <property type="entry name" value="Farnesyl Diphosphate Synthase"/>
    <property type="match status" value="2"/>
</dbReference>
<dbReference type="GO" id="GO:0010333">
    <property type="term" value="F:terpene synthase activity"/>
    <property type="evidence" value="ECO:0007669"/>
    <property type="project" value="InterPro"/>
</dbReference>
<dbReference type="GO" id="GO:0000287">
    <property type="term" value="F:magnesium ion binding"/>
    <property type="evidence" value="ECO:0007669"/>
    <property type="project" value="InterPro"/>
</dbReference>
<feature type="domain" description="Terpene synthase metal-binding" evidence="5">
    <location>
        <begin position="120"/>
        <end position="278"/>
    </location>
</feature>
<keyword evidence="7" id="KW-1185">Reference proteome</keyword>
<dbReference type="SUPFAM" id="SSF48576">
    <property type="entry name" value="Terpenoid synthases"/>
    <property type="match status" value="1"/>
</dbReference>
<evidence type="ECO:0000256" key="2">
    <source>
        <dbReference type="ARBA" id="ARBA00022723"/>
    </source>
</evidence>
<evidence type="ECO:0000313" key="6">
    <source>
        <dbReference type="EMBL" id="CAK7350867.1"/>
    </source>
</evidence>
<dbReference type="GO" id="GO:0016114">
    <property type="term" value="P:terpenoid biosynthetic process"/>
    <property type="evidence" value="ECO:0007669"/>
    <property type="project" value="InterPro"/>
</dbReference>
<gene>
    <name evidence="6" type="ORF">DCAF_LOCUS23567</name>
</gene>
<dbReference type="InterPro" id="IPR008930">
    <property type="entry name" value="Terpenoid_cyclase/PrenylTrfase"/>
</dbReference>
<comment type="cofactor">
    <cofactor evidence="1">
        <name>Mg(2+)</name>
        <dbReference type="ChEBI" id="CHEBI:18420"/>
    </cofactor>
</comment>
<dbReference type="AlphaFoldDB" id="A0AAV1SKN4"/>
<protein>
    <recommendedName>
        <fullName evidence="5">Terpene synthase metal-binding domain-containing protein</fullName>
    </recommendedName>
</protein>
<keyword evidence="4" id="KW-0456">Lyase</keyword>
<evidence type="ECO:0000256" key="4">
    <source>
        <dbReference type="ARBA" id="ARBA00023239"/>
    </source>
</evidence>
<evidence type="ECO:0000259" key="5">
    <source>
        <dbReference type="Pfam" id="PF03936"/>
    </source>
</evidence>
<accession>A0AAV1SKN4</accession>
<name>A0AAV1SKN4_9ROSI</name>
<dbReference type="SUPFAM" id="SSF48239">
    <property type="entry name" value="Terpenoid cyclases/Protein prenyltransferases"/>
    <property type="match status" value="1"/>
</dbReference>
<dbReference type="EMBL" id="CAWUPB010001184">
    <property type="protein sequence ID" value="CAK7350867.1"/>
    <property type="molecule type" value="Genomic_DNA"/>
</dbReference>
<dbReference type="Pfam" id="PF03936">
    <property type="entry name" value="Terpene_synth_C"/>
    <property type="match status" value="1"/>
</dbReference>
<dbReference type="Proteomes" id="UP001314170">
    <property type="component" value="Unassembled WGS sequence"/>
</dbReference>
<keyword evidence="3" id="KW-0460">Magnesium</keyword>